<dbReference type="InterPro" id="IPR035414">
    <property type="entry name" value="Peptidase_M1_pepN_Ig-like"/>
</dbReference>
<keyword evidence="18" id="KW-1185">Reference proteome</keyword>
<feature type="domain" description="Peptidase M1 alanyl aminopeptidase Ig-like fold" evidence="14">
    <location>
        <begin position="456"/>
        <end position="565"/>
    </location>
</feature>
<dbReference type="STRING" id="655353.SAMN04488056_101364"/>
<dbReference type="SUPFAM" id="SSF63737">
    <property type="entry name" value="Leukotriene A4 hydrolase N-terminal domain"/>
    <property type="match status" value="1"/>
</dbReference>
<comment type="catalytic activity">
    <reaction evidence="1">
        <text>Release of an N-terminal amino acid, Xaa-|-Yaa- from a peptide, amide or arylamide. Xaa is preferably Ala, but may be most amino acids including Pro (slow action). When a terminal hydrophobic residue is followed by a prolyl residue, the two may be released as an intact Xaa-Pro dipeptide.</text>
        <dbReference type="EC" id="3.4.11.2"/>
    </reaction>
</comment>
<dbReference type="GO" id="GO:0008270">
    <property type="term" value="F:zinc ion binding"/>
    <property type="evidence" value="ECO:0007669"/>
    <property type="project" value="InterPro"/>
</dbReference>
<keyword evidence="7" id="KW-0645">Protease</keyword>
<evidence type="ECO:0000256" key="11">
    <source>
        <dbReference type="ARBA" id="ARBA00023049"/>
    </source>
</evidence>
<evidence type="ECO:0000256" key="5">
    <source>
        <dbReference type="ARBA" id="ARBA00015611"/>
    </source>
</evidence>
<dbReference type="Pfam" id="PF11940">
    <property type="entry name" value="DUF3458"/>
    <property type="match status" value="1"/>
</dbReference>
<dbReference type="EMBL" id="FOVR01000001">
    <property type="protein sequence ID" value="SFN57885.1"/>
    <property type="molecule type" value="Genomic_DNA"/>
</dbReference>
<keyword evidence="11" id="KW-0482">Metalloprotease</keyword>
<dbReference type="OrthoDB" id="100605at2"/>
<dbReference type="InterPro" id="IPR045357">
    <property type="entry name" value="Aminopeptidase_N-like_N"/>
</dbReference>
<dbReference type="CDD" id="cd09600">
    <property type="entry name" value="M1_APN"/>
    <property type="match status" value="1"/>
</dbReference>
<sequence>MSQDNSVVRLEDYIPTPYSIDHVSLTVRLDPLETFVTSTLSIAPREGGSEEAALTLDGDDLVFVSARLNGDVLEDSAYSASDEQFILKNPPQEAFTLELVTKLAPQKNTQLMGLYRSNGAYCTQCEAEGFRRITYFYDRPDVLSVYDVRIEAPVEVKYLLANGNLVDSGTMSTPEGYPEDQLWHYACWQDPFPKPSYLFALVAGDLARVEDRFVTRSGRDITLHIYVEHGKEDRVDHAMDSLKRSMKWDEDVFDREYDLDIFMIVAVSDFNMGAMENKGLNVFNDKYVLAKPETATDTDYALIEGVIAHEYFHNWTGNRITCRDWFQLCLKEGLTVFRDQEFSSDMRSRPVKRISDVQQLRARQFPEDSGPLAHQVRPEVYSEINNFYTSTVYEKGAEVCRMLETLLGKEGFKAGLDLYFDRFDGQAVTIEDFIASFEEACSVDLSQFALWYRQAGTPDLVATYSYDAAREQLSLSIEQSCPPTPGQPTKKVMHIPVRFGLVGRDGSPVGFTSVIDANSGQEIGKSDCTVLEIRERQHKFILTGVSKDAIPSLLRGFSAPVHLRTNLTHDDYLCLMGHDTDPFNRWEAAQFILMDHLVQQTRALQAGANTSSHALDDSILEALKACLMDDSLEHAFRAQLLQLPIESDVGREIGHDVDPDAIHRARESLRHALSTALGDSLIDLYKALDDKDTSFRSDASSAGRRALRNGLLDLALARKEEAISDLAVAHYHNATNMTDRFAALASLTRNEMPAANALLDAFHAEFTNDALVIDKWLSLQASAPQEETLQRVKDLLSHPSFSMNNPNRVRSLIGAFAMNNQVQFNRKDGEGFKLVADIIIELDKSNPQTAARLANNFRSWKALEPDRQGQAKKELLRIANTESLSKDVADIANRCLQ</sequence>
<dbReference type="Gene3D" id="2.60.40.1730">
    <property type="entry name" value="tricorn interacting facor f3 domain"/>
    <property type="match status" value="1"/>
</dbReference>
<dbReference type="FunFam" id="3.30.2010.30:FF:000002">
    <property type="entry name" value="Putative aminopeptidase N"/>
    <property type="match status" value="1"/>
</dbReference>
<reference evidence="17 18" key="1">
    <citation type="submission" date="2016-10" db="EMBL/GenBank/DDBJ databases">
        <authorList>
            <person name="de Groot N.N."/>
        </authorList>
    </citation>
    <scope>NUCLEOTIDE SEQUENCE [LARGE SCALE GENOMIC DNA]</scope>
    <source>
        <strain evidence="17 18">CGMCC 1.9157</strain>
    </source>
</reference>
<dbReference type="NCBIfam" id="TIGR02414">
    <property type="entry name" value="pepN_proteo"/>
    <property type="match status" value="1"/>
</dbReference>
<accession>A0A1I5A604</accession>
<dbReference type="Pfam" id="PF17432">
    <property type="entry name" value="DUF3458_C"/>
    <property type="match status" value="1"/>
</dbReference>
<evidence type="ECO:0000256" key="6">
    <source>
        <dbReference type="ARBA" id="ARBA00022438"/>
    </source>
</evidence>
<proteinExistence type="inferred from homology"/>
<dbReference type="InterPro" id="IPR027268">
    <property type="entry name" value="Peptidase_M4/M1_CTD_sf"/>
</dbReference>
<evidence type="ECO:0000259" key="16">
    <source>
        <dbReference type="Pfam" id="PF17900"/>
    </source>
</evidence>
<dbReference type="Gene3D" id="1.10.390.10">
    <property type="entry name" value="Neutral Protease Domain 2"/>
    <property type="match status" value="1"/>
</dbReference>
<feature type="domain" description="Peptidase M1 membrane alanine aminopeptidase" evidence="13">
    <location>
        <begin position="238"/>
        <end position="448"/>
    </location>
</feature>
<comment type="similarity">
    <text evidence="3">Belongs to the peptidase M1 family.</text>
</comment>
<evidence type="ECO:0000256" key="9">
    <source>
        <dbReference type="ARBA" id="ARBA00022801"/>
    </source>
</evidence>
<evidence type="ECO:0000256" key="2">
    <source>
        <dbReference type="ARBA" id="ARBA00001947"/>
    </source>
</evidence>
<dbReference type="SUPFAM" id="SSF55486">
    <property type="entry name" value="Metalloproteases ('zincins'), catalytic domain"/>
    <property type="match status" value="1"/>
</dbReference>
<dbReference type="InterPro" id="IPR014782">
    <property type="entry name" value="Peptidase_M1_dom"/>
</dbReference>
<evidence type="ECO:0000256" key="12">
    <source>
        <dbReference type="NCBIfam" id="TIGR02414"/>
    </source>
</evidence>
<protein>
    <recommendedName>
        <fullName evidence="5 12">Aminopeptidase N</fullName>
        <ecNumber evidence="4 12">3.4.11.2</ecNumber>
    </recommendedName>
</protein>
<evidence type="ECO:0000259" key="14">
    <source>
        <dbReference type="Pfam" id="PF11940"/>
    </source>
</evidence>
<dbReference type="PANTHER" id="PTHR46322">
    <property type="entry name" value="PUROMYCIN-SENSITIVE AMINOPEPTIDASE"/>
    <property type="match status" value="1"/>
</dbReference>
<evidence type="ECO:0000256" key="7">
    <source>
        <dbReference type="ARBA" id="ARBA00022670"/>
    </source>
</evidence>
<comment type="cofactor">
    <cofactor evidence="2">
        <name>Zn(2+)</name>
        <dbReference type="ChEBI" id="CHEBI:29105"/>
    </cofactor>
</comment>
<dbReference type="Gene3D" id="3.30.2010.30">
    <property type="match status" value="1"/>
</dbReference>
<keyword evidence="8" id="KW-0479">Metal-binding</keyword>
<organism evidence="17 18">
    <name type="scientific">Cohaesibacter marisflavi</name>
    <dbReference type="NCBI Taxonomy" id="655353"/>
    <lineage>
        <taxon>Bacteria</taxon>
        <taxon>Pseudomonadati</taxon>
        <taxon>Pseudomonadota</taxon>
        <taxon>Alphaproteobacteria</taxon>
        <taxon>Hyphomicrobiales</taxon>
        <taxon>Cohaesibacteraceae</taxon>
    </lineage>
</organism>
<dbReference type="Gene3D" id="2.60.40.1840">
    <property type="match status" value="1"/>
</dbReference>
<dbReference type="InterPro" id="IPR042097">
    <property type="entry name" value="Aminopeptidase_N-like_N_sf"/>
</dbReference>
<dbReference type="InterPro" id="IPR037144">
    <property type="entry name" value="Peptidase_M1_pepN_C_sf"/>
</dbReference>
<evidence type="ECO:0000256" key="8">
    <source>
        <dbReference type="ARBA" id="ARBA00022723"/>
    </source>
</evidence>
<dbReference type="Proteomes" id="UP000199236">
    <property type="component" value="Unassembled WGS sequence"/>
</dbReference>
<evidence type="ECO:0000259" key="15">
    <source>
        <dbReference type="Pfam" id="PF17432"/>
    </source>
</evidence>
<name>A0A1I5A604_9HYPH</name>
<dbReference type="InterPro" id="IPR001930">
    <property type="entry name" value="Peptidase_M1"/>
</dbReference>
<dbReference type="PRINTS" id="PR00756">
    <property type="entry name" value="ALADIPTASE"/>
</dbReference>
<keyword evidence="6 17" id="KW-0031">Aminopeptidase</keyword>
<feature type="domain" description="Aminopeptidase N-like N-terminal" evidence="16">
    <location>
        <begin position="24"/>
        <end position="198"/>
    </location>
</feature>
<evidence type="ECO:0000256" key="10">
    <source>
        <dbReference type="ARBA" id="ARBA00022833"/>
    </source>
</evidence>
<dbReference type="EC" id="3.4.11.2" evidence="4 12"/>
<dbReference type="Gene3D" id="1.25.50.10">
    <property type="entry name" value="Peptidase M1, alanyl aminopeptidase, C-terminal domain"/>
    <property type="match status" value="1"/>
</dbReference>
<evidence type="ECO:0000313" key="17">
    <source>
        <dbReference type="EMBL" id="SFN57885.1"/>
    </source>
</evidence>
<dbReference type="InterPro" id="IPR024601">
    <property type="entry name" value="Peptidase_M1_pepN_C"/>
</dbReference>
<dbReference type="RefSeq" id="WP_090068242.1">
    <property type="nucleotide sequence ID" value="NZ_FOVR01000001.1"/>
</dbReference>
<evidence type="ECO:0000313" key="18">
    <source>
        <dbReference type="Proteomes" id="UP000199236"/>
    </source>
</evidence>
<feature type="domain" description="Peptidase M1 alanyl aminopeptidase C-terminal" evidence="15">
    <location>
        <begin position="570"/>
        <end position="897"/>
    </location>
</feature>
<keyword evidence="10" id="KW-0862">Zinc</keyword>
<dbReference type="PANTHER" id="PTHR46322:SF1">
    <property type="entry name" value="PUROMYCIN-SENSITIVE AMINOPEPTIDASE"/>
    <property type="match status" value="1"/>
</dbReference>
<evidence type="ECO:0000256" key="4">
    <source>
        <dbReference type="ARBA" id="ARBA00012564"/>
    </source>
</evidence>
<evidence type="ECO:0000256" key="3">
    <source>
        <dbReference type="ARBA" id="ARBA00010136"/>
    </source>
</evidence>
<gene>
    <name evidence="17" type="ORF">SAMN04488056_101364</name>
</gene>
<keyword evidence="9" id="KW-0378">Hydrolase</keyword>
<dbReference type="InterPro" id="IPR038438">
    <property type="entry name" value="PepN_Ig-like_sf"/>
</dbReference>
<dbReference type="AlphaFoldDB" id="A0A1I5A604"/>
<dbReference type="Pfam" id="PF17900">
    <property type="entry name" value="Peptidase_M1_N"/>
    <property type="match status" value="1"/>
</dbReference>
<dbReference type="GO" id="GO:0006508">
    <property type="term" value="P:proteolysis"/>
    <property type="evidence" value="ECO:0007669"/>
    <property type="project" value="UniProtKB-UniRule"/>
</dbReference>
<evidence type="ECO:0000256" key="1">
    <source>
        <dbReference type="ARBA" id="ARBA00000098"/>
    </source>
</evidence>
<dbReference type="GO" id="GO:0008237">
    <property type="term" value="F:metallopeptidase activity"/>
    <property type="evidence" value="ECO:0007669"/>
    <property type="project" value="UniProtKB-UniRule"/>
</dbReference>
<dbReference type="Pfam" id="PF01433">
    <property type="entry name" value="Peptidase_M1"/>
    <property type="match status" value="1"/>
</dbReference>
<dbReference type="GO" id="GO:0016285">
    <property type="term" value="F:alanyl aminopeptidase activity"/>
    <property type="evidence" value="ECO:0007669"/>
    <property type="project" value="UniProtKB-EC"/>
</dbReference>
<evidence type="ECO:0000259" key="13">
    <source>
        <dbReference type="Pfam" id="PF01433"/>
    </source>
</evidence>
<dbReference type="InterPro" id="IPR012779">
    <property type="entry name" value="Peptidase_M1_pepN"/>
</dbReference>